<feature type="compositionally biased region" description="Basic and acidic residues" evidence="1">
    <location>
        <begin position="12"/>
        <end position="38"/>
    </location>
</feature>
<feature type="compositionally biased region" description="Low complexity" evidence="1">
    <location>
        <begin position="855"/>
        <end position="871"/>
    </location>
</feature>
<feature type="region of interest" description="Disordered" evidence="1">
    <location>
        <begin position="645"/>
        <end position="946"/>
    </location>
</feature>
<dbReference type="EMBL" id="JARBJD010000048">
    <property type="protein sequence ID" value="KAK2957251.1"/>
    <property type="molecule type" value="Genomic_DNA"/>
</dbReference>
<dbReference type="Proteomes" id="UP001281761">
    <property type="component" value="Unassembled WGS sequence"/>
</dbReference>
<proteinExistence type="predicted"/>
<keyword evidence="3" id="KW-1185">Reference proteome</keyword>
<feature type="compositionally biased region" description="Polar residues" evidence="1">
    <location>
        <begin position="708"/>
        <end position="721"/>
    </location>
</feature>
<feature type="region of interest" description="Disordered" evidence="1">
    <location>
        <begin position="1"/>
        <end position="38"/>
    </location>
</feature>
<gene>
    <name evidence="2" type="ORF">BLNAU_7845</name>
</gene>
<feature type="region of interest" description="Disordered" evidence="1">
    <location>
        <begin position="69"/>
        <end position="89"/>
    </location>
</feature>
<feature type="compositionally biased region" description="Basic and acidic residues" evidence="1">
    <location>
        <begin position="76"/>
        <end position="89"/>
    </location>
</feature>
<feature type="compositionally biased region" description="Basic and acidic residues" evidence="1">
    <location>
        <begin position="584"/>
        <end position="597"/>
    </location>
</feature>
<feature type="compositionally biased region" description="Basic and acidic residues" evidence="1">
    <location>
        <begin position="645"/>
        <end position="681"/>
    </location>
</feature>
<organism evidence="2 3">
    <name type="scientific">Blattamonas nauphoetae</name>
    <dbReference type="NCBI Taxonomy" id="2049346"/>
    <lineage>
        <taxon>Eukaryota</taxon>
        <taxon>Metamonada</taxon>
        <taxon>Preaxostyla</taxon>
        <taxon>Oxymonadida</taxon>
        <taxon>Blattamonas</taxon>
    </lineage>
</organism>
<feature type="compositionally biased region" description="Low complexity" evidence="1">
    <location>
        <begin position="1072"/>
        <end position="1083"/>
    </location>
</feature>
<feature type="region of interest" description="Disordered" evidence="1">
    <location>
        <begin position="971"/>
        <end position="1092"/>
    </location>
</feature>
<reference evidence="2 3" key="1">
    <citation type="journal article" date="2022" name="bioRxiv">
        <title>Genomics of Preaxostyla Flagellates Illuminates Evolutionary Transitions and the Path Towards Mitochondrial Loss.</title>
        <authorList>
            <person name="Novak L.V.F."/>
            <person name="Treitli S.C."/>
            <person name="Pyrih J."/>
            <person name="Halakuc P."/>
            <person name="Pipaliya S.V."/>
            <person name="Vacek V."/>
            <person name="Brzon O."/>
            <person name="Soukal P."/>
            <person name="Eme L."/>
            <person name="Dacks J.B."/>
            <person name="Karnkowska A."/>
            <person name="Elias M."/>
            <person name="Hampl V."/>
        </authorList>
    </citation>
    <scope>NUCLEOTIDE SEQUENCE [LARGE SCALE GENOMIC DNA]</scope>
    <source>
        <strain evidence="2">NAU3</strain>
        <tissue evidence="2">Gut</tissue>
    </source>
</reference>
<feature type="compositionally biased region" description="Basic residues" evidence="1">
    <location>
        <begin position="923"/>
        <end position="937"/>
    </location>
</feature>
<feature type="compositionally biased region" description="Low complexity" evidence="1">
    <location>
        <begin position="684"/>
        <end position="700"/>
    </location>
</feature>
<evidence type="ECO:0000256" key="1">
    <source>
        <dbReference type="SAM" id="MobiDB-lite"/>
    </source>
</evidence>
<comment type="caution">
    <text evidence="2">The sequence shown here is derived from an EMBL/GenBank/DDBJ whole genome shotgun (WGS) entry which is preliminary data.</text>
</comment>
<feature type="compositionally biased region" description="Low complexity" evidence="1">
    <location>
        <begin position="777"/>
        <end position="819"/>
    </location>
</feature>
<feature type="compositionally biased region" description="Polar residues" evidence="1">
    <location>
        <begin position="1"/>
        <end position="11"/>
    </location>
</feature>
<feature type="region of interest" description="Disordered" evidence="1">
    <location>
        <begin position="573"/>
        <end position="597"/>
    </location>
</feature>
<feature type="compositionally biased region" description="Polar residues" evidence="1">
    <location>
        <begin position="971"/>
        <end position="980"/>
    </location>
</feature>
<sequence length="1092" mass="120368">MLIKRISSTVSNDKKDDEKRKEEAKDDEQPRKRDEDDQSRDDWITGFVLVRPLGHFLMSFYGFEHPPVMKKTKGSKGKETETKRDREEKEATLTTIHTFLTFFRQTVTIALRFPSSPSSSPLITSLFALLPQNPLTATTTYSLLSDCVYALPTMVRFGSFLRYSCLLPSCLAPQTNAFSSSLPTHMLPSPALLNSTSPFLHTLILSILGCEKEDVIRQLAVSLPFILSHQGLLMEKEEKDKDRKLELAEKEKRKDDKSLDAFLTSDTKFPFSRLDGCPVALRRRLLASVQQVSSKEREKEADRLGSMVVRIVEKLLVVASNQPTGNLLSSFVSLLPAMVGKCHLTADQHSTIANINHTIPTLFSLPISLCVPKSDQFHLLSSLLPFFLSFTHTAPSNLALSSAFCFARTLRSVRQKRFRTQIVSSLIHSLAHSSSPKHKHTFLTLAASFFLCFSKRWCKVALLQSLGELLGDTNRSVANRARLFLPIIRTMLVLPQDQNFLPLLASSTPPLSTIPSQPSLPPSSKTVKKPEKEEQKSFSRTNSKHDVLVPTLDPAISATLFVGFPAAVDARLQNEEDEMEMNENDEKTKDKKEREDRELKELDLTRVMSSVFSSFVSTCKSTVEIVHSSFVPPSPEPEREKVVKEIKVGKEGKDKEKEKEDNKVESKEGKDDTSKEADTEPTRSALLSSFSLSSSRPSILKGGKKTEGTITLSDGTRITSMLSSLHPSLNNAPPLSPSSSDDVSSSFNSSFSNPTQPLSERTVTVHIEDKPEGSLQSPTPIISVPPSTIPTSTRSISHPSSPSTFPLSSSSSFNSPPVSQTKLPTIGPSAPHILSSHRPLFHNARSPDPPRLPQSPHSSHSSSTLNHSRASPSPPPNHRLGVSGLHKRTLAQSQSGDIPPLHKMEGTAAVVPPGSKSTPHIALRPKSKRATFQRHKSMNNLPSLYTNPISQFHSPSMTGSPESTKVIGLNTSINSFSSPKHSLALPLSPPGHQKGSSKSSTRRSSLDLGTKKKIAQREEEKKLRKDSPLKEDPQRSAMRNMPPTLPPLTLQFSPLPVPNRQPLTPTSHRLPPKSSTKTSPTSKRVMSPKKPS</sequence>
<name>A0ABQ9Y0J1_9EUKA</name>
<feature type="compositionally biased region" description="Basic and acidic residues" evidence="1">
    <location>
        <begin position="1015"/>
        <end position="1034"/>
    </location>
</feature>
<feature type="compositionally biased region" description="Basic and acidic residues" evidence="1">
    <location>
        <begin position="528"/>
        <end position="542"/>
    </location>
</feature>
<evidence type="ECO:0000313" key="3">
    <source>
        <dbReference type="Proteomes" id="UP001281761"/>
    </source>
</evidence>
<feature type="compositionally biased region" description="Low complexity" evidence="1">
    <location>
        <begin position="722"/>
        <end position="754"/>
    </location>
</feature>
<feature type="region of interest" description="Disordered" evidence="1">
    <location>
        <begin position="511"/>
        <end position="542"/>
    </location>
</feature>
<accession>A0ABQ9Y0J1</accession>
<protein>
    <submittedName>
        <fullName evidence="2">Uncharacterized protein</fullName>
    </submittedName>
</protein>
<evidence type="ECO:0000313" key="2">
    <source>
        <dbReference type="EMBL" id="KAK2957251.1"/>
    </source>
</evidence>